<feature type="region of interest" description="Disordered" evidence="1">
    <location>
        <begin position="23"/>
        <end position="70"/>
    </location>
</feature>
<organism evidence="2 3">
    <name type="scientific">Holothuria leucospilota</name>
    <name type="common">Black long sea cucumber</name>
    <name type="synonym">Mertensiothuria leucospilota</name>
    <dbReference type="NCBI Taxonomy" id="206669"/>
    <lineage>
        <taxon>Eukaryota</taxon>
        <taxon>Metazoa</taxon>
        <taxon>Echinodermata</taxon>
        <taxon>Eleutherozoa</taxon>
        <taxon>Echinozoa</taxon>
        <taxon>Holothuroidea</taxon>
        <taxon>Aspidochirotacea</taxon>
        <taxon>Aspidochirotida</taxon>
        <taxon>Holothuriidae</taxon>
        <taxon>Holothuria</taxon>
    </lineage>
</organism>
<dbReference type="EMBL" id="JAIZAY010000002">
    <property type="protein sequence ID" value="KAJ8047797.1"/>
    <property type="molecule type" value="Genomic_DNA"/>
</dbReference>
<protein>
    <submittedName>
        <fullName evidence="2">Uncharacterized protein</fullName>
    </submittedName>
</protein>
<gene>
    <name evidence="2" type="ORF">HOLleu_06897</name>
</gene>
<evidence type="ECO:0000313" key="2">
    <source>
        <dbReference type="EMBL" id="KAJ8047797.1"/>
    </source>
</evidence>
<name>A0A9Q1CLX4_HOLLE</name>
<evidence type="ECO:0000313" key="3">
    <source>
        <dbReference type="Proteomes" id="UP001152320"/>
    </source>
</evidence>
<feature type="compositionally biased region" description="Basic and acidic residues" evidence="1">
    <location>
        <begin position="54"/>
        <end position="65"/>
    </location>
</feature>
<evidence type="ECO:0000256" key="1">
    <source>
        <dbReference type="SAM" id="MobiDB-lite"/>
    </source>
</evidence>
<dbReference type="AlphaFoldDB" id="A0A9Q1CLX4"/>
<dbReference type="Proteomes" id="UP001152320">
    <property type="component" value="Chromosome 2"/>
</dbReference>
<comment type="caution">
    <text evidence="2">The sequence shown here is derived from an EMBL/GenBank/DDBJ whole genome shotgun (WGS) entry which is preliminary data.</text>
</comment>
<proteinExistence type="predicted"/>
<accession>A0A9Q1CLX4</accession>
<reference evidence="2" key="1">
    <citation type="submission" date="2021-10" db="EMBL/GenBank/DDBJ databases">
        <title>Tropical sea cucumber genome reveals ecological adaptation and Cuvierian tubules defense mechanism.</title>
        <authorList>
            <person name="Chen T."/>
        </authorList>
    </citation>
    <scope>NUCLEOTIDE SEQUENCE</scope>
    <source>
        <strain evidence="2">Nanhai2018</strain>
        <tissue evidence="2">Muscle</tissue>
    </source>
</reference>
<sequence length="115" mass="12644">MLSIKVEPEDIPTWEEERRITQKGYTRHSENAGGCASPTAELTSSDLEGNCENGVKKEDTSHTLQERGIGGSPLQVITHIADGNHFLRGKSENENAVVIKIEDSSHADEGMYILH</sequence>
<keyword evidence="3" id="KW-1185">Reference proteome</keyword>